<dbReference type="RefSeq" id="WP_023432164.1">
    <property type="nucleotide sequence ID" value="NZ_AWXZ01000026.1"/>
</dbReference>
<dbReference type="eggNOG" id="ENOG5032Z6W">
    <property type="taxonomic scope" value="Bacteria"/>
</dbReference>
<dbReference type="AlphaFoldDB" id="V4RPM6"/>
<protein>
    <recommendedName>
        <fullName evidence="3">DUF3126 family protein</fullName>
    </recommendedName>
</protein>
<dbReference type="EMBL" id="AWXZ01000026">
    <property type="protein sequence ID" value="ESR25150.1"/>
    <property type="molecule type" value="Genomic_DNA"/>
</dbReference>
<dbReference type="Pfam" id="PF11324">
    <property type="entry name" value="DUF3126"/>
    <property type="match status" value="1"/>
</dbReference>
<dbReference type="OrthoDB" id="7632283at2"/>
<evidence type="ECO:0000313" key="1">
    <source>
        <dbReference type="EMBL" id="ESR25150.1"/>
    </source>
</evidence>
<evidence type="ECO:0008006" key="3">
    <source>
        <dbReference type="Google" id="ProtNLM"/>
    </source>
</evidence>
<accession>V4RPM6</accession>
<sequence length="69" mass="8029">MEPREIARLEAYLQKKFNLPSLSVKARPKKDDSAEVFIGDEFIGLIFKDDEDEDLAYNFQMAILDYDLV</sequence>
<keyword evidence="2" id="KW-1185">Reference proteome</keyword>
<evidence type="ECO:0000313" key="2">
    <source>
        <dbReference type="Proteomes" id="UP000017819"/>
    </source>
</evidence>
<proteinExistence type="predicted"/>
<dbReference type="Proteomes" id="UP000017819">
    <property type="component" value="Unassembled WGS sequence"/>
</dbReference>
<dbReference type="STRING" id="631454.N177_2024"/>
<name>V4RPM6_9HYPH</name>
<dbReference type="InterPro" id="IPR021473">
    <property type="entry name" value="DUF3126"/>
</dbReference>
<gene>
    <name evidence="1" type="ORF">N177_2024</name>
</gene>
<reference evidence="1 2" key="1">
    <citation type="journal article" date="2014" name="Genome Announc.">
        <title>Draft Genome Sequence of Lutibaculum baratangense Strain AMV1T, Isolated from a Mud Volcano in Andamans, India.</title>
        <authorList>
            <person name="Singh A."/>
            <person name="Sreenivas A."/>
            <person name="Sathyanarayana Reddy G."/>
            <person name="Pinnaka A.K."/>
            <person name="Shivaji S."/>
        </authorList>
    </citation>
    <scope>NUCLEOTIDE SEQUENCE [LARGE SCALE GENOMIC DNA]</scope>
    <source>
        <strain evidence="1 2">AMV1</strain>
    </source>
</reference>
<organism evidence="1 2">
    <name type="scientific">Lutibaculum baratangense AMV1</name>
    <dbReference type="NCBI Taxonomy" id="631454"/>
    <lineage>
        <taxon>Bacteria</taxon>
        <taxon>Pseudomonadati</taxon>
        <taxon>Pseudomonadota</taxon>
        <taxon>Alphaproteobacteria</taxon>
        <taxon>Hyphomicrobiales</taxon>
        <taxon>Tepidamorphaceae</taxon>
        <taxon>Lutibaculum</taxon>
    </lineage>
</organism>
<comment type="caution">
    <text evidence="1">The sequence shown here is derived from an EMBL/GenBank/DDBJ whole genome shotgun (WGS) entry which is preliminary data.</text>
</comment>